<dbReference type="InterPro" id="IPR015422">
    <property type="entry name" value="PyrdxlP-dep_Trfase_small"/>
</dbReference>
<dbReference type="CDD" id="cd06454">
    <property type="entry name" value="KBL_like"/>
    <property type="match status" value="1"/>
</dbReference>
<evidence type="ECO:0000256" key="7">
    <source>
        <dbReference type="ARBA" id="ARBA00023315"/>
    </source>
</evidence>
<dbReference type="Gene3D" id="3.40.640.10">
    <property type="entry name" value="Type I PLP-dependent aspartate aminotransferase-like (Major domain)"/>
    <property type="match status" value="1"/>
</dbReference>
<dbReference type="Gene3D" id="3.90.1150.10">
    <property type="entry name" value="Aspartate Aminotransferase, domain 1"/>
    <property type="match status" value="1"/>
</dbReference>
<dbReference type="NCBIfam" id="NF005394">
    <property type="entry name" value="PRK06939.1"/>
    <property type="match status" value="1"/>
</dbReference>
<dbReference type="GO" id="GO:0008710">
    <property type="term" value="F:8-amino-7-oxononanoate synthase activity"/>
    <property type="evidence" value="ECO:0007669"/>
    <property type="project" value="UniProtKB-UniRule"/>
</dbReference>
<evidence type="ECO:0000256" key="2">
    <source>
        <dbReference type="ARBA" id="ARBA00004746"/>
    </source>
</evidence>
<dbReference type="FunFam" id="3.40.640.10:FF:000006">
    <property type="entry name" value="5-aminolevulinate synthase, mitochondrial"/>
    <property type="match status" value="1"/>
</dbReference>
<evidence type="ECO:0000256" key="10">
    <source>
        <dbReference type="RuleBase" id="RU003693"/>
    </source>
</evidence>
<keyword evidence="5" id="KW-0093">Biotin biosynthesis</keyword>
<evidence type="ECO:0000259" key="11">
    <source>
        <dbReference type="Pfam" id="PF00155"/>
    </source>
</evidence>
<keyword evidence="7" id="KW-0012">Acyltransferase</keyword>
<comment type="subunit">
    <text evidence="3 10">Homodimer.</text>
</comment>
<dbReference type="InterPro" id="IPR004723">
    <property type="entry name" value="AONS_Archaea/Proteobacteria"/>
</dbReference>
<dbReference type="PROSITE" id="PS00599">
    <property type="entry name" value="AA_TRANSFER_CLASS_2"/>
    <property type="match status" value="1"/>
</dbReference>
<dbReference type="InterPro" id="IPR001917">
    <property type="entry name" value="Aminotrans_II_pyridoxalP_BS"/>
</dbReference>
<dbReference type="InterPro" id="IPR015421">
    <property type="entry name" value="PyrdxlP-dep_Trfase_major"/>
</dbReference>
<evidence type="ECO:0000313" key="13">
    <source>
        <dbReference type="Proteomes" id="UP000001024"/>
    </source>
</evidence>
<protein>
    <recommendedName>
        <fullName evidence="10">8-amino-7-ketopelargonate synthase</fullName>
        <ecNumber evidence="10">2.3.1.47</ecNumber>
    </recommendedName>
</protein>
<dbReference type="KEGG" id="tac:Ta1189"/>
<dbReference type="STRING" id="273075.gene:9572412"/>
<evidence type="ECO:0000313" key="12">
    <source>
        <dbReference type="EMBL" id="CAC12314.1"/>
    </source>
</evidence>
<evidence type="ECO:0000256" key="9">
    <source>
        <dbReference type="PIRSR" id="PIRSR604723-51"/>
    </source>
</evidence>
<evidence type="ECO:0000256" key="4">
    <source>
        <dbReference type="ARBA" id="ARBA00022679"/>
    </source>
</evidence>
<reference evidence="12 13" key="1">
    <citation type="journal article" date="2000" name="Nature">
        <title>The genome sequence of the thermoacidophilic scavenger Thermoplasma acidophilum.</title>
        <authorList>
            <person name="Ruepp A."/>
            <person name="Graml W."/>
            <person name="Santos-Martinez M.L."/>
            <person name="Koretke K.K."/>
            <person name="Volker C."/>
            <person name="Mewes H.W."/>
            <person name="Frishman D."/>
            <person name="Stocker S."/>
            <person name="Lupas A.N."/>
            <person name="Baumeister W."/>
        </authorList>
    </citation>
    <scope>NUCLEOTIDE SEQUENCE [LARGE SCALE GENOMIC DNA]</scope>
    <source>
        <strain evidence="13">ATCC 25905 / DSM 1728 / JCM 9062 / NBRC 15155 / AMRC-C165</strain>
    </source>
</reference>
<feature type="domain" description="Aminotransferase class I/classII large" evidence="11">
    <location>
        <begin position="39"/>
        <end position="383"/>
    </location>
</feature>
<feature type="modified residue" description="N6-(pyridoxal phosphate)lysine" evidence="9">
    <location>
        <position position="240"/>
    </location>
</feature>
<comment type="cofactor">
    <cofactor evidence="1 9 10">
        <name>pyridoxal 5'-phosphate</name>
        <dbReference type="ChEBI" id="CHEBI:597326"/>
    </cofactor>
</comment>
<dbReference type="RefSeq" id="WP_010901596.1">
    <property type="nucleotide sequence ID" value="NC_002578.1"/>
</dbReference>
<dbReference type="InterPro" id="IPR050087">
    <property type="entry name" value="AON_synthase_class-II"/>
</dbReference>
<dbReference type="Proteomes" id="UP000001024">
    <property type="component" value="Chromosome"/>
</dbReference>
<dbReference type="SUPFAM" id="SSF53383">
    <property type="entry name" value="PLP-dependent transferases"/>
    <property type="match status" value="1"/>
</dbReference>
<name>Q9HIY7_THEAC</name>
<comment type="similarity">
    <text evidence="10">Belongs to the class-II pyridoxal-phosphate-dependent aminotransferase family. BioF subfamily.</text>
</comment>
<proteinExistence type="inferred from homology"/>
<dbReference type="PaxDb" id="273075-Ta1189"/>
<keyword evidence="6 9" id="KW-0663">Pyridoxal phosphate</keyword>
<dbReference type="Pfam" id="PF00155">
    <property type="entry name" value="Aminotran_1_2"/>
    <property type="match status" value="1"/>
</dbReference>
<dbReference type="PANTHER" id="PTHR13693:SF3">
    <property type="entry name" value="LD36009P"/>
    <property type="match status" value="1"/>
</dbReference>
<dbReference type="AlphaFoldDB" id="Q9HIY7"/>
<dbReference type="EMBL" id="AL445066">
    <property type="protein sequence ID" value="CAC12314.1"/>
    <property type="molecule type" value="Genomic_DNA"/>
</dbReference>
<sequence>MQRLSWVEEELSALKAEGRYVPIRTIESAQGSWVTIGGKKVLNMCSNNYLGFANHPETKKAAIEAIEQYGVGAGAVRSIAGTDEIHARLEEKIAKFKHMESALVYQGGLLANVGTIPALVGKDDVIFSEELNHASIIDGTRLSSAKRIVYKHLSVEDLEKQIRENRSAFKKALVITDGVFSMDGDIAPLPEITEVAEKNDVMVYVDDAHGEGVLGDHGRGIVNYFHLEDRVDIEMGTFSKALGSMGGFVAGSADLIDLLKQKARPFLFSSALNPGDAAAVLKAIEILEKDDSLIKKLWHNSDILKKSLSDVGYNTGHSKTPITPVIIGDEKKTVELSKMLYDEKDVFASPIVYPTVPKGTARIRLMPSAVHTDADIKVAVDAFTDLGKKLHII</sequence>
<dbReference type="EnsemblBacteria" id="CAC12314">
    <property type="protein sequence ID" value="CAC12314"/>
    <property type="gene ID" value="CAC12314"/>
</dbReference>
<dbReference type="InterPro" id="IPR015424">
    <property type="entry name" value="PyrdxlP-dep_Trfase"/>
</dbReference>
<evidence type="ECO:0000256" key="6">
    <source>
        <dbReference type="ARBA" id="ARBA00022898"/>
    </source>
</evidence>
<dbReference type="GO" id="GO:0009102">
    <property type="term" value="P:biotin biosynthetic process"/>
    <property type="evidence" value="ECO:0007669"/>
    <property type="project" value="UniProtKB-UniRule"/>
</dbReference>
<dbReference type="GO" id="GO:0030170">
    <property type="term" value="F:pyridoxal phosphate binding"/>
    <property type="evidence" value="ECO:0007669"/>
    <property type="project" value="InterPro"/>
</dbReference>
<accession>Q9HIY7</accession>
<evidence type="ECO:0000256" key="1">
    <source>
        <dbReference type="ARBA" id="ARBA00001933"/>
    </source>
</evidence>
<dbReference type="EC" id="2.3.1.47" evidence="10"/>
<dbReference type="NCBIfam" id="TIGR00858">
    <property type="entry name" value="bioF"/>
    <property type="match status" value="1"/>
</dbReference>
<dbReference type="PANTHER" id="PTHR13693">
    <property type="entry name" value="CLASS II AMINOTRANSFERASE/8-AMINO-7-OXONONANOATE SYNTHASE"/>
    <property type="match status" value="1"/>
</dbReference>
<evidence type="ECO:0000256" key="5">
    <source>
        <dbReference type="ARBA" id="ARBA00022756"/>
    </source>
</evidence>
<evidence type="ECO:0000256" key="3">
    <source>
        <dbReference type="ARBA" id="ARBA00011738"/>
    </source>
</evidence>
<comment type="pathway">
    <text evidence="2 10">Cofactor biosynthesis; biotin biosynthesis.</text>
</comment>
<organism evidence="12 13">
    <name type="scientific">Thermoplasma acidophilum (strain ATCC 25905 / DSM 1728 / JCM 9062 / NBRC 15155 / AMRC-C165)</name>
    <dbReference type="NCBI Taxonomy" id="273075"/>
    <lineage>
        <taxon>Archaea</taxon>
        <taxon>Methanobacteriati</taxon>
        <taxon>Thermoplasmatota</taxon>
        <taxon>Thermoplasmata</taxon>
        <taxon>Thermoplasmatales</taxon>
        <taxon>Thermoplasmataceae</taxon>
        <taxon>Thermoplasma</taxon>
    </lineage>
</organism>
<evidence type="ECO:0000256" key="8">
    <source>
        <dbReference type="ARBA" id="ARBA00047715"/>
    </source>
</evidence>
<dbReference type="NCBIfam" id="TIGR01825">
    <property type="entry name" value="gly_Cac_T_rel"/>
    <property type="match status" value="1"/>
</dbReference>
<keyword evidence="13" id="KW-1185">Reference proteome</keyword>
<comment type="function">
    <text evidence="10">Catalyzes the decarboxylative condensation of pimeloyl-[acyl-carrier protein] and L-alanine to produce 8-amino-7-oxononanoate (AON), [acyl-carrier protein], and carbon dioxide.</text>
</comment>
<comment type="catalytic activity">
    <reaction evidence="8 10">
        <text>6-carboxyhexanoyl-[ACP] + L-alanine + H(+) = (8S)-8-amino-7-oxononanoate + holo-[ACP] + CO2</text>
        <dbReference type="Rhea" id="RHEA:42288"/>
        <dbReference type="Rhea" id="RHEA-COMP:9685"/>
        <dbReference type="Rhea" id="RHEA-COMP:9955"/>
        <dbReference type="ChEBI" id="CHEBI:15378"/>
        <dbReference type="ChEBI" id="CHEBI:16526"/>
        <dbReference type="ChEBI" id="CHEBI:57972"/>
        <dbReference type="ChEBI" id="CHEBI:64479"/>
        <dbReference type="ChEBI" id="CHEBI:78846"/>
        <dbReference type="ChEBI" id="CHEBI:149468"/>
        <dbReference type="EC" id="2.3.1.47"/>
    </reaction>
</comment>
<keyword evidence="4 10" id="KW-0808">Transferase</keyword>
<dbReference type="HOGENOM" id="CLU_015846_11_0_2"/>
<dbReference type="UniPathway" id="UPA00078"/>
<dbReference type="InterPro" id="IPR010962">
    <property type="entry name" value="AONS_Archaea/Firmicutes"/>
</dbReference>
<dbReference type="eggNOG" id="arCOG00113">
    <property type="taxonomic scope" value="Archaea"/>
</dbReference>
<dbReference type="OrthoDB" id="9071at2157"/>
<gene>
    <name evidence="12" type="ordered locus">Ta1189</name>
</gene>
<dbReference type="InterPro" id="IPR004839">
    <property type="entry name" value="Aminotransferase_I/II_large"/>
</dbReference>
<dbReference type="InParanoid" id="Q9HIY7"/>